<dbReference type="Gene3D" id="3.60.70.12">
    <property type="entry name" value="L-amino peptidase D-ALA esterase/amidase"/>
    <property type="match status" value="1"/>
</dbReference>
<keyword evidence="3" id="KW-1185">Reference proteome</keyword>
<comment type="caution">
    <text evidence="2">The sequence shown here is derived from an EMBL/GenBank/DDBJ whole genome shotgun (WGS) entry which is preliminary data.</text>
</comment>
<dbReference type="InterPro" id="IPR005321">
    <property type="entry name" value="Peptidase_S58_DmpA"/>
</dbReference>
<keyword evidence="2" id="KW-0645">Protease</keyword>
<dbReference type="Pfam" id="PF03576">
    <property type="entry name" value="Peptidase_S58"/>
    <property type="match status" value="1"/>
</dbReference>
<proteinExistence type="inferred from homology"/>
<keyword evidence="2" id="KW-0031">Aminopeptidase</keyword>
<dbReference type="GO" id="GO:0004177">
    <property type="term" value="F:aminopeptidase activity"/>
    <property type="evidence" value="ECO:0007669"/>
    <property type="project" value="UniProtKB-KW"/>
</dbReference>
<dbReference type="RefSeq" id="WP_188817608.1">
    <property type="nucleotide sequence ID" value="NZ_BMOF01000035.1"/>
</dbReference>
<dbReference type="Proteomes" id="UP000637720">
    <property type="component" value="Unassembled WGS sequence"/>
</dbReference>
<reference evidence="2" key="2">
    <citation type="submission" date="2020-09" db="EMBL/GenBank/DDBJ databases">
        <authorList>
            <person name="Sun Q."/>
            <person name="Ohkuma M."/>
        </authorList>
    </citation>
    <scope>NUCLEOTIDE SEQUENCE</scope>
    <source>
        <strain evidence="2">JCM 14719</strain>
    </source>
</reference>
<dbReference type="AlphaFoldDB" id="A0A8J3BBR0"/>
<dbReference type="PANTHER" id="PTHR36512">
    <property type="entry name" value="D-AMINOPEPTIDASE"/>
    <property type="match status" value="1"/>
</dbReference>
<evidence type="ECO:0000313" key="3">
    <source>
        <dbReference type="Proteomes" id="UP000637720"/>
    </source>
</evidence>
<sequence length="401" mass="41849">MPRRRVREWGIRVGTLPPGRFNHLVDVPGVSVGHVTLWEGDAVRTGVTAILPHGGNWFREKVPAAAFVLNGFGKTVGLVQVKELGLLEGPILLTNTFGVAAALEGALRYMLAENPDLGEAWGSINLVVAECNDSWLHDMRGLHVRPEHAMAAIAKARAALPLLADDAPLEPGAAARRAEALQEGAVGAGTGMVAFGWKGGIGSASRRIAAGGQTFHVGVLALCNFGRREDLIVSGVPVGRLVHGPDDGAREGDAPIGSAGVEADGERGSVIVVVATDAPLLSRQLRRVAKRAALGLARVGGYAYHGSGDIVLAFSTGLRVAASPSSEASWLSLTVWRDDDPAMNALFRAAVEATEEAVLNALFVAETVTGKGGRVAHALPAERVAAYWHALFGGKADPDLV</sequence>
<dbReference type="SUPFAM" id="SSF56266">
    <property type="entry name" value="DmpA/ArgJ-like"/>
    <property type="match status" value="1"/>
</dbReference>
<evidence type="ECO:0000256" key="1">
    <source>
        <dbReference type="ARBA" id="ARBA00007068"/>
    </source>
</evidence>
<dbReference type="PANTHER" id="PTHR36512:SF3">
    <property type="entry name" value="BLR5678 PROTEIN"/>
    <property type="match status" value="1"/>
</dbReference>
<dbReference type="CDD" id="cd02253">
    <property type="entry name" value="DmpA"/>
    <property type="match status" value="1"/>
</dbReference>
<comment type="similarity">
    <text evidence="1">Belongs to the peptidase S58 family.</text>
</comment>
<dbReference type="InterPro" id="IPR016117">
    <property type="entry name" value="ArgJ-like_dom_sf"/>
</dbReference>
<evidence type="ECO:0000313" key="2">
    <source>
        <dbReference type="EMBL" id="GGK03320.1"/>
    </source>
</evidence>
<reference evidence="2" key="1">
    <citation type="journal article" date="2014" name="Int. J. Syst. Evol. Microbiol.">
        <title>Complete genome sequence of Corynebacterium casei LMG S-19264T (=DSM 44701T), isolated from a smear-ripened cheese.</title>
        <authorList>
            <consortium name="US DOE Joint Genome Institute (JGI-PGF)"/>
            <person name="Walter F."/>
            <person name="Albersmeier A."/>
            <person name="Kalinowski J."/>
            <person name="Ruckert C."/>
        </authorList>
    </citation>
    <scope>NUCLEOTIDE SEQUENCE</scope>
    <source>
        <strain evidence="2">JCM 14719</strain>
    </source>
</reference>
<dbReference type="EMBL" id="BMOF01000035">
    <property type="protein sequence ID" value="GGK03320.1"/>
    <property type="molecule type" value="Genomic_DNA"/>
</dbReference>
<gene>
    <name evidence="2" type="ORF">GCM10007043_16820</name>
</gene>
<keyword evidence="2" id="KW-0378">Hydrolase</keyword>
<protein>
    <submittedName>
        <fullName evidence="2">Aminopeptidase</fullName>
    </submittedName>
</protein>
<name>A0A8J3BBR0_9BACI</name>
<accession>A0A8J3BBR0</accession>
<organism evidence="2 3">
    <name type="scientific">Calditerricola satsumensis</name>
    <dbReference type="NCBI Taxonomy" id="373054"/>
    <lineage>
        <taxon>Bacteria</taxon>
        <taxon>Bacillati</taxon>
        <taxon>Bacillota</taxon>
        <taxon>Bacilli</taxon>
        <taxon>Bacillales</taxon>
        <taxon>Bacillaceae</taxon>
        <taxon>Calditerricola</taxon>
    </lineage>
</organism>